<proteinExistence type="predicted"/>
<evidence type="ECO:0000313" key="2">
    <source>
        <dbReference type="WBParaSite" id="PS1159_v2.g19626.t2"/>
    </source>
</evidence>
<dbReference type="WBParaSite" id="PS1159_v2.g19626.t2">
    <property type="protein sequence ID" value="PS1159_v2.g19626.t2"/>
    <property type="gene ID" value="PS1159_v2.g19626"/>
</dbReference>
<sequence>MGKKRKRDIPMFRIPRVDLTRPRVDFLSQFFNPPSAAYGTPGTSFLPPMPISMNPQPQMFPPPNIRHFNTPSNLPPRKTINDITNRNAMVKLCLFKSISYPLLFETVTDDANDFGIIELEKPLDEINKAKLKVI</sequence>
<reference evidence="2" key="1">
    <citation type="submission" date="2022-11" db="UniProtKB">
        <authorList>
            <consortium name="WormBaseParasite"/>
        </authorList>
    </citation>
    <scope>IDENTIFICATION</scope>
</reference>
<protein>
    <submittedName>
        <fullName evidence="2">Uncharacterized protein</fullName>
    </submittedName>
</protein>
<organism evidence="1 2">
    <name type="scientific">Panagrolaimus sp. PS1159</name>
    <dbReference type="NCBI Taxonomy" id="55785"/>
    <lineage>
        <taxon>Eukaryota</taxon>
        <taxon>Metazoa</taxon>
        <taxon>Ecdysozoa</taxon>
        <taxon>Nematoda</taxon>
        <taxon>Chromadorea</taxon>
        <taxon>Rhabditida</taxon>
        <taxon>Tylenchina</taxon>
        <taxon>Panagrolaimomorpha</taxon>
        <taxon>Panagrolaimoidea</taxon>
        <taxon>Panagrolaimidae</taxon>
        <taxon>Panagrolaimus</taxon>
    </lineage>
</organism>
<evidence type="ECO:0000313" key="1">
    <source>
        <dbReference type="Proteomes" id="UP000887580"/>
    </source>
</evidence>
<dbReference type="Proteomes" id="UP000887580">
    <property type="component" value="Unplaced"/>
</dbReference>
<name>A0AC35FPS7_9BILA</name>
<accession>A0AC35FPS7</accession>